<feature type="signal peptide" evidence="2">
    <location>
        <begin position="1"/>
        <end position="34"/>
    </location>
</feature>
<dbReference type="Proteomes" id="UP000037023">
    <property type="component" value="Unassembled WGS sequence"/>
</dbReference>
<dbReference type="InterPro" id="IPR028994">
    <property type="entry name" value="Integrin_alpha_N"/>
</dbReference>
<keyword evidence="3" id="KW-0401">Integrin</keyword>
<dbReference type="SUPFAM" id="SSF69318">
    <property type="entry name" value="Integrin alpha N-terminal domain"/>
    <property type="match status" value="1"/>
</dbReference>
<dbReference type="PATRIC" id="fig|1938.6.peg.8159"/>
<sequence length="731" mass="76873">MPLARPPRRRLAAAVTTVLAVTLGASALTAPAHAVPVASGVLTATPATTTADPIPYPVNGRLMGAGVSGFLTAAPDNTLTWRRYADGSGQTYAYHATLRSTRTTDYLVRRETNKITQTNLSTNDSMGVFVGAATTDGAKYVGSAADAVFTTVVTETGTVLRKHSRAVPSATVTGLPSDAISVEVTPATPEHAKVGFLQGSVAKWALIDLATGTVGDIRERTFGFEAVSDTHTAWAVGEATDRPPQVFVADLATGAVQEVPVAQVPSSGYFHVALVGDWVVYGQMGGMSFSQPSVHVPLTAYNFVTKKSVKLLDHAWGLAPAPDGSLYARGGIIGQGEGLYRVADTGGETPGVEKVATTGEPTELVVTNVAVPPAVLDLDTNDGFTFRWSLSREMGNATVTVRHVRTGKTQTSTPCCGTTEAVFGWQDNNWDEEVHNGDFTWEIVARPDNGIGPDAVSKGTFKVVRKTAPHDFNDNGTPDLLTRDSAGRLWRTDLFYRPINEQAGVHEGEPKALLGSGWNIYDRIEATGDLGGSPAGDILAREKTGVLWLYPGNGVGSFGTRVKVGTGWQIYDRIAVGSDLTNDGRPDAVATDRSGGLWLYPGTGNANAPFGARKQIGTGWGVYNELAAVGNIAGGTAGDLVARDKDGVLWQYLGKGDGTFAPRTRIGAGWNAFGALIGSGDTDGDGRPDLIGIGAAYYSSTLYKGTGDWKAAFRPAEATYLEPVTSSDLVF</sequence>
<feature type="chain" id="PRO_5005584990" evidence="2">
    <location>
        <begin position="35"/>
        <end position="731"/>
    </location>
</feature>
<dbReference type="RefSeq" id="WP_033202141.1">
    <property type="nucleotide sequence ID" value="NZ_LGUP01000403.1"/>
</dbReference>
<dbReference type="SUPFAM" id="SSF82171">
    <property type="entry name" value="DPP6 N-terminal domain-like"/>
    <property type="match status" value="1"/>
</dbReference>
<reference evidence="3 4" key="1">
    <citation type="submission" date="2015-06" db="EMBL/GenBank/DDBJ databases">
        <authorList>
            <person name="Hoefler B.C."/>
            <person name="Straight P.D."/>
        </authorList>
    </citation>
    <scope>NUCLEOTIDE SEQUENCE [LARGE SCALE GENOMIC DNA]</scope>
    <source>
        <strain evidence="3 4">NRRL 3427</strain>
    </source>
</reference>
<evidence type="ECO:0000256" key="1">
    <source>
        <dbReference type="ARBA" id="ARBA00022729"/>
    </source>
</evidence>
<gene>
    <name evidence="3" type="ORF">ADK34_37880</name>
</gene>
<dbReference type="GO" id="GO:0007229">
    <property type="term" value="P:integrin-mediated signaling pathway"/>
    <property type="evidence" value="ECO:0007669"/>
    <property type="project" value="UniProtKB-KW"/>
</dbReference>
<accession>A0A0L8J5I2</accession>
<protein>
    <submittedName>
        <fullName evidence="3">Integrin</fullName>
    </submittedName>
</protein>
<organism evidence="3 4">
    <name type="scientific">Streptomyces viridochromogenes</name>
    <dbReference type="NCBI Taxonomy" id="1938"/>
    <lineage>
        <taxon>Bacteria</taxon>
        <taxon>Bacillati</taxon>
        <taxon>Actinomycetota</taxon>
        <taxon>Actinomycetes</taxon>
        <taxon>Kitasatosporales</taxon>
        <taxon>Streptomycetaceae</taxon>
        <taxon>Streptomyces</taxon>
    </lineage>
</organism>
<evidence type="ECO:0000256" key="2">
    <source>
        <dbReference type="SAM" id="SignalP"/>
    </source>
</evidence>
<dbReference type="AlphaFoldDB" id="A0A0L8J5I2"/>
<proteinExistence type="predicted"/>
<dbReference type="EMBL" id="LGUP01000403">
    <property type="protein sequence ID" value="KOG08943.1"/>
    <property type="molecule type" value="Genomic_DNA"/>
</dbReference>
<dbReference type="OrthoDB" id="3921761at2"/>
<dbReference type="InterPro" id="IPR013517">
    <property type="entry name" value="FG-GAP"/>
</dbReference>
<evidence type="ECO:0000313" key="4">
    <source>
        <dbReference type="Proteomes" id="UP000037023"/>
    </source>
</evidence>
<name>A0A0L8J5I2_STRVR</name>
<dbReference type="Pfam" id="PF13517">
    <property type="entry name" value="FG-GAP_3"/>
    <property type="match status" value="1"/>
</dbReference>
<keyword evidence="1 2" id="KW-0732">Signal</keyword>
<comment type="caution">
    <text evidence="3">The sequence shown here is derived from an EMBL/GenBank/DDBJ whole genome shotgun (WGS) entry which is preliminary data.</text>
</comment>
<evidence type="ECO:0000313" key="3">
    <source>
        <dbReference type="EMBL" id="KOG08943.1"/>
    </source>
</evidence>